<dbReference type="PANTHER" id="PTHR42794">
    <property type="entry name" value="HEMIN IMPORT ATP-BINDING PROTEIN HMUV"/>
    <property type="match status" value="1"/>
</dbReference>
<reference evidence="8 9" key="1">
    <citation type="submission" date="2016-11" db="EMBL/GenBank/DDBJ databases">
        <authorList>
            <person name="Jaros S."/>
            <person name="Januszkiewicz K."/>
            <person name="Wedrychowicz H."/>
        </authorList>
    </citation>
    <scope>NUCLEOTIDE SEQUENCE [LARGE SCALE GENOMIC DNA]</scope>
    <source>
        <strain evidence="8 9">DSM 16112</strain>
    </source>
</reference>
<dbReference type="InterPro" id="IPR017871">
    <property type="entry name" value="ABC_transporter-like_CS"/>
</dbReference>
<dbReference type="AlphaFoldDB" id="A0A1M4WXU5"/>
<dbReference type="PROSITE" id="PS00211">
    <property type="entry name" value="ABC_TRANSPORTER_1"/>
    <property type="match status" value="1"/>
</dbReference>
<dbReference type="CDD" id="cd03214">
    <property type="entry name" value="ABC_Iron-Siderophores_B12_Hemin"/>
    <property type="match status" value="1"/>
</dbReference>
<feature type="domain" description="ABC transporter" evidence="7">
    <location>
        <begin position="10"/>
        <end position="243"/>
    </location>
</feature>
<dbReference type="SMART" id="SM00382">
    <property type="entry name" value="AAA"/>
    <property type="match status" value="1"/>
</dbReference>
<evidence type="ECO:0000313" key="9">
    <source>
        <dbReference type="Proteomes" id="UP000184327"/>
    </source>
</evidence>
<keyword evidence="2" id="KW-1003">Cell membrane</keyword>
<gene>
    <name evidence="8" type="ORF">SAMN02745117_00941</name>
</gene>
<evidence type="ECO:0000256" key="5">
    <source>
        <dbReference type="ARBA" id="ARBA00022967"/>
    </source>
</evidence>
<dbReference type="GO" id="GO:0016887">
    <property type="term" value="F:ATP hydrolysis activity"/>
    <property type="evidence" value="ECO:0007669"/>
    <property type="project" value="InterPro"/>
</dbReference>
<proteinExistence type="predicted"/>
<dbReference type="InterPro" id="IPR003439">
    <property type="entry name" value="ABC_transporter-like_ATP-bd"/>
</dbReference>
<keyword evidence="3" id="KW-0547">Nucleotide-binding</keyword>
<keyword evidence="4 8" id="KW-0067">ATP-binding</keyword>
<sequence>MNAAQTAAAFQTRQLGLLLGARTVLHGLDLRIPAGRWSAIVGPNGAGKSSLLKLLAGLLPGQGDVALLGKPLHTYSSRERARTLAWLGQNEGTLDELTVYDVVMLGRMPHQGWLGAASAHDHAVVTEMLHRTETWDYRQRSLGEISGGERQRVLLARVLAVQAPVILMDEPLANLDPPHQTQWLLDVRALVRQGVSVVSVLHELPVALHADELIVMQQGRIVHQGASGDASCHRALEQVFQQRIRICRVGTQWTAIPALEG</sequence>
<protein>
    <submittedName>
        <fullName evidence="8">Iron complex transport system ATP-binding protein</fullName>
    </submittedName>
</protein>
<evidence type="ECO:0000256" key="4">
    <source>
        <dbReference type="ARBA" id="ARBA00022840"/>
    </source>
</evidence>
<keyword evidence="2" id="KW-0472">Membrane</keyword>
<evidence type="ECO:0000256" key="3">
    <source>
        <dbReference type="ARBA" id="ARBA00022741"/>
    </source>
</evidence>
<evidence type="ECO:0000256" key="1">
    <source>
        <dbReference type="ARBA" id="ARBA00022448"/>
    </source>
</evidence>
<dbReference type="STRING" id="1122156.SAMN02745117_00941"/>
<keyword evidence="9" id="KW-1185">Reference proteome</keyword>
<evidence type="ECO:0000259" key="7">
    <source>
        <dbReference type="PROSITE" id="PS50893"/>
    </source>
</evidence>
<dbReference type="Gene3D" id="3.40.50.300">
    <property type="entry name" value="P-loop containing nucleotide triphosphate hydrolases"/>
    <property type="match status" value="1"/>
</dbReference>
<organism evidence="8 9">
    <name type="scientific">Lampropedia hyalina DSM 16112</name>
    <dbReference type="NCBI Taxonomy" id="1122156"/>
    <lineage>
        <taxon>Bacteria</taxon>
        <taxon>Pseudomonadati</taxon>
        <taxon>Pseudomonadota</taxon>
        <taxon>Betaproteobacteria</taxon>
        <taxon>Burkholderiales</taxon>
        <taxon>Comamonadaceae</taxon>
        <taxon>Lampropedia</taxon>
    </lineage>
</organism>
<dbReference type="InterPro" id="IPR027417">
    <property type="entry name" value="P-loop_NTPase"/>
</dbReference>
<accession>A0A1M4WXU5</accession>
<evidence type="ECO:0000256" key="6">
    <source>
        <dbReference type="ARBA" id="ARBA00037066"/>
    </source>
</evidence>
<dbReference type="Proteomes" id="UP000184327">
    <property type="component" value="Unassembled WGS sequence"/>
</dbReference>
<dbReference type="SUPFAM" id="SSF52540">
    <property type="entry name" value="P-loop containing nucleoside triphosphate hydrolases"/>
    <property type="match status" value="1"/>
</dbReference>
<dbReference type="PROSITE" id="PS50893">
    <property type="entry name" value="ABC_TRANSPORTER_2"/>
    <property type="match status" value="1"/>
</dbReference>
<dbReference type="PANTHER" id="PTHR42794:SF1">
    <property type="entry name" value="HEMIN IMPORT ATP-BINDING PROTEIN HMUV"/>
    <property type="match status" value="1"/>
</dbReference>
<dbReference type="InterPro" id="IPR003593">
    <property type="entry name" value="AAA+_ATPase"/>
</dbReference>
<evidence type="ECO:0000256" key="2">
    <source>
        <dbReference type="ARBA" id="ARBA00022475"/>
    </source>
</evidence>
<name>A0A1M4WXU5_9BURK</name>
<keyword evidence="5" id="KW-1278">Translocase</keyword>
<evidence type="ECO:0000313" key="8">
    <source>
        <dbReference type="EMBL" id="SHE86056.1"/>
    </source>
</evidence>
<dbReference type="Pfam" id="PF00005">
    <property type="entry name" value="ABC_tran"/>
    <property type="match status" value="1"/>
</dbReference>
<dbReference type="GO" id="GO:0005524">
    <property type="term" value="F:ATP binding"/>
    <property type="evidence" value="ECO:0007669"/>
    <property type="project" value="UniProtKB-KW"/>
</dbReference>
<dbReference type="OrthoDB" id="5296765at2"/>
<keyword evidence="1" id="KW-0813">Transport</keyword>
<dbReference type="EMBL" id="FQUZ01000008">
    <property type="protein sequence ID" value="SHE86056.1"/>
    <property type="molecule type" value="Genomic_DNA"/>
</dbReference>
<comment type="function">
    <text evidence="6">Part of the ABC transporter complex HmuTUV involved in hemin import. Responsible for energy coupling to the transport system.</text>
</comment>
<dbReference type="RefSeq" id="WP_073355197.1">
    <property type="nucleotide sequence ID" value="NZ_FQUZ01000008.1"/>
</dbReference>